<feature type="region of interest" description="Disordered" evidence="1">
    <location>
        <begin position="58"/>
        <end position="77"/>
    </location>
</feature>
<dbReference type="InterPro" id="IPR009420">
    <property type="entry name" value="FlhE"/>
</dbReference>
<gene>
    <name evidence="3" type="ORF">HFRIS_006939</name>
</gene>
<dbReference type="AlphaFoldDB" id="A0AAI9IFZ7"/>
<evidence type="ECO:0000313" key="3">
    <source>
        <dbReference type="EMBL" id="EOA05463.1"/>
    </source>
</evidence>
<proteinExistence type="predicted"/>
<organism evidence="3 4">
    <name type="scientific">Herbaspirillum frisingense GSF30</name>
    <dbReference type="NCBI Taxonomy" id="864073"/>
    <lineage>
        <taxon>Bacteria</taxon>
        <taxon>Pseudomonadati</taxon>
        <taxon>Pseudomonadota</taxon>
        <taxon>Betaproteobacteria</taxon>
        <taxon>Burkholderiales</taxon>
        <taxon>Oxalobacteraceae</taxon>
        <taxon>Herbaspirillum</taxon>
    </lineage>
</organism>
<dbReference type="EMBL" id="AEEC02000007">
    <property type="protein sequence ID" value="EOA05463.1"/>
    <property type="molecule type" value="Genomic_DNA"/>
</dbReference>
<evidence type="ECO:0000256" key="1">
    <source>
        <dbReference type="SAM" id="MobiDB-lite"/>
    </source>
</evidence>
<comment type="caution">
    <text evidence="3">The sequence shown here is derived from an EMBL/GenBank/DDBJ whole genome shotgun (WGS) entry which is preliminary data.</text>
</comment>
<feature type="chain" id="PRO_5042593301" evidence="2">
    <location>
        <begin position="30"/>
        <end position="188"/>
    </location>
</feature>
<dbReference type="Pfam" id="PF06366">
    <property type="entry name" value="FlhE"/>
    <property type="match status" value="1"/>
</dbReference>
<dbReference type="RefSeq" id="WP_006462567.1">
    <property type="nucleotide sequence ID" value="NZ_AEEC02000007.1"/>
</dbReference>
<sequence>MRERAGLASMMLLAGSALLPALAPAQSYADRNLSLPQGGSENRRPIIIVSPVTPAAPSPVAPAAARNGPSGAYASDAAGPDIRARNADYLTQFKVVGQIPPGATISKVSWRYTVARKPAGFEARLCWKDAALCWDVSHADSGSTDFFNGRDASLPFQLYYGVRGSTRTGEAPVKGEVNQVIVTFDIPR</sequence>
<protein>
    <submittedName>
        <fullName evidence="3">Secreted protein</fullName>
    </submittedName>
</protein>
<keyword evidence="2" id="KW-0732">Signal</keyword>
<name>A0AAI9IFZ7_9BURK</name>
<evidence type="ECO:0000313" key="4">
    <source>
        <dbReference type="Proteomes" id="UP000006772"/>
    </source>
</evidence>
<feature type="signal peptide" evidence="2">
    <location>
        <begin position="1"/>
        <end position="29"/>
    </location>
</feature>
<evidence type="ECO:0000256" key="2">
    <source>
        <dbReference type="SAM" id="SignalP"/>
    </source>
</evidence>
<reference evidence="3 4" key="1">
    <citation type="journal article" date="2013" name="Front. Microbiol.">
        <title>The genome of the endophytic bacterium H. frisingense GSF30(T) identifies diverse strategies in the Herbaspirillum genus to interact with plants.</title>
        <authorList>
            <person name="Straub D."/>
            <person name="Rothballer M."/>
            <person name="Hartmann A."/>
            <person name="Ludewig U."/>
        </authorList>
    </citation>
    <scope>NUCLEOTIDE SEQUENCE [LARGE SCALE GENOMIC DNA]</scope>
    <source>
        <strain evidence="3 4">GSF30</strain>
    </source>
</reference>
<dbReference type="Proteomes" id="UP000006772">
    <property type="component" value="Unassembled WGS sequence"/>
</dbReference>
<accession>A0AAI9IFZ7</accession>